<dbReference type="Proteomes" id="UP000322245">
    <property type="component" value="Unassembled WGS sequence"/>
</dbReference>
<evidence type="ECO:0000313" key="3">
    <source>
        <dbReference type="Proteomes" id="UP000322245"/>
    </source>
</evidence>
<dbReference type="PANTHER" id="PTHR40132">
    <property type="entry name" value="PRE-MRNA-SPLICING FACTOR 38B"/>
    <property type="match status" value="1"/>
</dbReference>
<reference evidence="2 3" key="1">
    <citation type="submission" date="2017-05" db="EMBL/GenBank/DDBJ databases">
        <title>The Genome Sequence of Tsuchiyaea wingfieldii DSM 27421.</title>
        <authorList>
            <person name="Cuomo C."/>
            <person name="Passer A."/>
            <person name="Billmyre B."/>
            <person name="Heitman J."/>
        </authorList>
    </citation>
    <scope>NUCLEOTIDE SEQUENCE [LARGE SCALE GENOMIC DNA]</scope>
    <source>
        <strain evidence="2 3">DSM 27421</strain>
    </source>
</reference>
<dbReference type="PANTHER" id="PTHR40132:SF1">
    <property type="entry name" value="PRE-MRNA-SPLICING FACTOR 38B"/>
    <property type="match status" value="1"/>
</dbReference>
<feature type="compositionally biased region" description="Basic and acidic residues" evidence="1">
    <location>
        <begin position="137"/>
        <end position="262"/>
    </location>
</feature>
<name>A0A5D3ATS9_9TREE</name>
<comment type="caution">
    <text evidence="2">The sequence shown here is derived from an EMBL/GenBank/DDBJ whole genome shotgun (WGS) entry which is preliminary data.</text>
</comment>
<keyword evidence="3" id="KW-1185">Reference proteome</keyword>
<organism evidence="2 3">
    <name type="scientific">Cryptococcus floricola</name>
    <dbReference type="NCBI Taxonomy" id="2591691"/>
    <lineage>
        <taxon>Eukaryota</taxon>
        <taxon>Fungi</taxon>
        <taxon>Dikarya</taxon>
        <taxon>Basidiomycota</taxon>
        <taxon>Agaricomycotina</taxon>
        <taxon>Tremellomycetes</taxon>
        <taxon>Tremellales</taxon>
        <taxon>Cryptococcaceae</taxon>
        <taxon>Cryptococcus</taxon>
    </lineage>
</organism>
<evidence type="ECO:0000256" key="1">
    <source>
        <dbReference type="SAM" id="MobiDB-lite"/>
    </source>
</evidence>
<feature type="compositionally biased region" description="Pro residues" evidence="1">
    <location>
        <begin position="304"/>
        <end position="331"/>
    </location>
</feature>
<dbReference type="EMBL" id="NIDF01000066">
    <property type="protein sequence ID" value="TYJ54232.1"/>
    <property type="molecule type" value="Genomic_DNA"/>
</dbReference>
<sequence>MSLNAVVAKLVRAASGISQDISDADLDAHVAQLLAQEAKAKESKWSELGLSGLLGNSMLAGRDEPDPSLPKPNKRFLASIIRTVDGHNSALLRSQAEGARQARQERMPDPPPAIRQGSSRRGGAGPAGRLFGGAMRDMSRNEPKREDKGSRRAREERGHDREERSEGNVRSARSDRSKGKERERDERSPRSDDYHREDRRRSQRQDEDADRYHSRRDRRDREEHRHRRYHEEERDRERDRDRKRSRNEEHRHRHDSSDEDRPRKSRRSNSPEERSHRRSRHHDSASTSLPSKSSKPAHHQSSKPLPPKDAPPPRPRSPSRSPSPSPPPPPKSKMDRYFEESYDPRLDFPTTVASEGIVQDVGWDNMLAKRRQSPSLSDDEFAPPPGILPRKRARSPDTALTKLERRERRAERKKRKDRRRDDSESEDEMERAWRKEKMAREKEAKGDEEGDLGGYEYVKKGGTRAWDVGK</sequence>
<proteinExistence type="predicted"/>
<gene>
    <name evidence="2" type="ORF">B9479_005159</name>
</gene>
<protein>
    <submittedName>
        <fullName evidence="2">Uncharacterized protein</fullName>
    </submittedName>
</protein>
<feature type="compositionally biased region" description="Low complexity" evidence="1">
    <location>
        <begin position="285"/>
        <end position="294"/>
    </location>
</feature>
<accession>A0A5D3ATS9</accession>
<dbReference type="AlphaFoldDB" id="A0A5D3ATS9"/>
<evidence type="ECO:0000313" key="2">
    <source>
        <dbReference type="EMBL" id="TYJ54232.1"/>
    </source>
</evidence>
<feature type="compositionally biased region" description="Basic and acidic residues" evidence="1">
    <location>
        <begin position="332"/>
        <end position="346"/>
    </location>
</feature>
<feature type="compositionally biased region" description="Basic and acidic residues" evidence="1">
    <location>
        <begin position="430"/>
        <end position="447"/>
    </location>
</feature>
<feature type="region of interest" description="Disordered" evidence="1">
    <location>
        <begin position="95"/>
        <end position="470"/>
    </location>
</feature>